<evidence type="ECO:0000313" key="1">
    <source>
        <dbReference type="EMBL" id="VFK39896.1"/>
    </source>
</evidence>
<reference evidence="1" key="1">
    <citation type="submission" date="2019-02" db="EMBL/GenBank/DDBJ databases">
        <authorList>
            <person name="Gruber-Vodicka R. H."/>
            <person name="Seah K. B. B."/>
        </authorList>
    </citation>
    <scope>NUCLEOTIDE SEQUENCE</scope>
    <source>
        <strain evidence="1">BECK_BZ123</strain>
    </source>
</reference>
<gene>
    <name evidence="1" type="ORF">BECKTC1821D_GA0114238_100732</name>
</gene>
<organism evidence="1">
    <name type="scientific">Candidatus Kentrum sp. TC</name>
    <dbReference type="NCBI Taxonomy" id="2126339"/>
    <lineage>
        <taxon>Bacteria</taxon>
        <taxon>Pseudomonadati</taxon>
        <taxon>Pseudomonadota</taxon>
        <taxon>Gammaproteobacteria</taxon>
        <taxon>Candidatus Kentrum</taxon>
    </lineage>
</organism>
<dbReference type="AlphaFoldDB" id="A0A450YEC4"/>
<sequence>MNYAKKMPGPVKDKPYLDALEQRISRHPDHLMTPRGFFDLCHSAPHSEFYG</sequence>
<proteinExistence type="predicted"/>
<name>A0A450YEC4_9GAMM</name>
<accession>A0A450YEC4</accession>
<dbReference type="EMBL" id="CAADFS010000007">
    <property type="protein sequence ID" value="VFK39896.1"/>
    <property type="molecule type" value="Genomic_DNA"/>
</dbReference>
<protein>
    <submittedName>
        <fullName evidence="1">Uncharacterized protein</fullName>
    </submittedName>
</protein>